<dbReference type="GO" id="GO:0005737">
    <property type="term" value="C:cytoplasm"/>
    <property type="evidence" value="ECO:0007669"/>
    <property type="project" value="TreeGrafter"/>
</dbReference>
<protein>
    <submittedName>
        <fullName evidence="2">J domain-containing protein</fullName>
    </submittedName>
</protein>
<dbReference type="SMART" id="SM00271">
    <property type="entry name" value="DnaJ"/>
    <property type="match status" value="1"/>
</dbReference>
<dbReference type="InterPro" id="IPR008971">
    <property type="entry name" value="HSP40/DnaJ_pept-bd"/>
</dbReference>
<dbReference type="PANTHER" id="PTHR43096:SF52">
    <property type="entry name" value="DNAJ HOMOLOG 1, MITOCHONDRIAL-RELATED"/>
    <property type="match status" value="1"/>
</dbReference>
<proteinExistence type="predicted"/>
<dbReference type="Pfam" id="PF00226">
    <property type="entry name" value="DnaJ"/>
    <property type="match status" value="1"/>
</dbReference>
<dbReference type="CDD" id="cd06257">
    <property type="entry name" value="DnaJ"/>
    <property type="match status" value="1"/>
</dbReference>
<dbReference type="PRINTS" id="PR00625">
    <property type="entry name" value="JDOMAIN"/>
</dbReference>
<dbReference type="Gene3D" id="1.10.287.110">
    <property type="entry name" value="DnaJ domain"/>
    <property type="match status" value="1"/>
</dbReference>
<keyword evidence="3" id="KW-1185">Reference proteome</keyword>
<dbReference type="GO" id="GO:0051082">
    <property type="term" value="F:unfolded protein binding"/>
    <property type="evidence" value="ECO:0007669"/>
    <property type="project" value="InterPro"/>
</dbReference>
<accession>A0A859QQS6</accession>
<reference evidence="2 3" key="1">
    <citation type="submission" date="2019-06" db="EMBL/GenBank/DDBJ databases">
        <title>Complete genome sequence of Ensifer mexicanus ITTG R7 isolated from nodules of Acacia angustissima (Mill.) Kuntze.</title>
        <authorList>
            <person name="Rincon-Rosales R."/>
            <person name="Rogel M.A."/>
            <person name="Guerrero G."/>
            <person name="Rincon-Molina C.I."/>
            <person name="Lopez-Lopez A."/>
            <person name="Martinez-Romero E."/>
        </authorList>
    </citation>
    <scope>NUCLEOTIDE SEQUENCE [LARGE SCALE GENOMIC DNA]</scope>
    <source>
        <strain evidence="2 3">ITTG R7</strain>
    </source>
</reference>
<evidence type="ECO:0000313" key="2">
    <source>
        <dbReference type="EMBL" id="QLL60831.1"/>
    </source>
</evidence>
<evidence type="ECO:0000313" key="3">
    <source>
        <dbReference type="Proteomes" id="UP000510721"/>
    </source>
</evidence>
<dbReference type="GO" id="GO:0042026">
    <property type="term" value="P:protein refolding"/>
    <property type="evidence" value="ECO:0007669"/>
    <property type="project" value="TreeGrafter"/>
</dbReference>
<dbReference type="InterPro" id="IPR018253">
    <property type="entry name" value="DnaJ_domain_CS"/>
</dbReference>
<dbReference type="InterPro" id="IPR036869">
    <property type="entry name" value="J_dom_sf"/>
</dbReference>
<gene>
    <name evidence="2" type="ORF">FKV68_04850</name>
</gene>
<evidence type="ECO:0000256" key="1">
    <source>
        <dbReference type="ARBA" id="ARBA00023186"/>
    </source>
</evidence>
<dbReference type="AlphaFoldDB" id="A0A859QQS6"/>
<sequence>MRDPYAILGVRRNAGQDEIKAAWRSVAKAVHPDHNQEDPSATQRFAEAGRAYELLRDPILRSRYDRVRREAELRRMEAMKQKMRGPEPAEQPVDAETAEEAISRIFGVEPQAAASPSKPRTASARPVEKGELPADIGPEATADSKREEALKFEATAFRRSAAPAADLVAAIVRRIRGRTAKTAEKVPDLAVDVHVSIEQVVNRARMSIELPDGETVKLSIPPGATDGQTIRLREQGYRVTGMARGDVLATLRINQEGAFRTQGLDLVTTLPLDLEDAVLGCDAVVETPNGPVTVTVPAWSGSDKVIRVAGAGLRGTDGEAGDLLVELRLMLREKPDDKVTDLMRSLRHGLYL</sequence>
<dbReference type="PROSITE" id="PS50076">
    <property type="entry name" value="DNAJ_2"/>
    <property type="match status" value="1"/>
</dbReference>
<dbReference type="SUPFAM" id="SSF49493">
    <property type="entry name" value="HSP40/DnaJ peptide-binding domain"/>
    <property type="match status" value="2"/>
</dbReference>
<dbReference type="PROSITE" id="PS00636">
    <property type="entry name" value="DNAJ_1"/>
    <property type="match status" value="1"/>
</dbReference>
<organism evidence="2 3">
    <name type="scientific">Sinorhizobium mexicanum</name>
    <dbReference type="NCBI Taxonomy" id="375549"/>
    <lineage>
        <taxon>Bacteria</taxon>
        <taxon>Pseudomonadati</taxon>
        <taxon>Pseudomonadota</taxon>
        <taxon>Alphaproteobacteria</taxon>
        <taxon>Hyphomicrobiales</taxon>
        <taxon>Rhizobiaceae</taxon>
        <taxon>Sinorhizobium/Ensifer group</taxon>
        <taxon>Sinorhizobium</taxon>
    </lineage>
</organism>
<dbReference type="InterPro" id="IPR001623">
    <property type="entry name" value="DnaJ_domain"/>
</dbReference>
<dbReference type="SUPFAM" id="SSF46565">
    <property type="entry name" value="Chaperone J-domain"/>
    <property type="match status" value="1"/>
</dbReference>
<dbReference type="PANTHER" id="PTHR43096">
    <property type="entry name" value="DNAJ HOMOLOG 1, MITOCHONDRIAL-RELATED"/>
    <property type="match status" value="1"/>
</dbReference>
<dbReference type="CDD" id="cd10747">
    <property type="entry name" value="DnaJ_C"/>
    <property type="match status" value="1"/>
</dbReference>
<dbReference type="Proteomes" id="UP000510721">
    <property type="component" value="Chromosome"/>
</dbReference>
<keyword evidence="1" id="KW-0143">Chaperone</keyword>
<dbReference type="EMBL" id="CP041238">
    <property type="protein sequence ID" value="QLL60831.1"/>
    <property type="molecule type" value="Genomic_DNA"/>
</dbReference>
<dbReference type="Gene3D" id="2.60.260.20">
    <property type="entry name" value="Urease metallochaperone UreE, N-terminal domain"/>
    <property type="match status" value="2"/>
</dbReference>
<dbReference type="InterPro" id="IPR002939">
    <property type="entry name" value="DnaJ_C"/>
</dbReference>
<name>A0A859QQS6_9HYPH</name>
<dbReference type="RefSeq" id="WP_180940393.1">
    <property type="nucleotide sequence ID" value="NZ_CP041238.1"/>
</dbReference>
<dbReference type="KEGG" id="emx:FKV68_04850"/>
<dbReference type="Pfam" id="PF01556">
    <property type="entry name" value="DnaJ_C"/>
    <property type="match status" value="1"/>
</dbReference>